<name>A0A5B9EKH0_9BACT</name>
<dbReference type="AlphaFoldDB" id="A0A5B9EKH0"/>
<sequence length="86" mass="9253">MFEAEVTDIREASRQQGRSVWQISLSHTEFAPGATGVLEATARSGAKLEVPVLEVVRDEAGVTWHVTLKPLLEGTVVVGRVKPVAS</sequence>
<dbReference type="RefSeq" id="WP_147650147.1">
    <property type="nucleotide sequence ID" value="NZ_CP042806.1"/>
</dbReference>
<keyword evidence="2" id="KW-1185">Reference proteome</keyword>
<evidence type="ECO:0000313" key="2">
    <source>
        <dbReference type="Proteomes" id="UP000321820"/>
    </source>
</evidence>
<reference evidence="1 2" key="1">
    <citation type="submission" date="2019-08" db="EMBL/GenBank/DDBJ databases">
        <title>Complete genome sequence of Terriglobus albidus strain ORNL.</title>
        <authorList>
            <person name="Podar M."/>
        </authorList>
    </citation>
    <scope>NUCLEOTIDE SEQUENCE [LARGE SCALE GENOMIC DNA]</scope>
    <source>
        <strain evidence="1 2">ORNL</strain>
    </source>
</reference>
<gene>
    <name evidence="1" type="ORF">FTW19_24335</name>
</gene>
<evidence type="ECO:0000313" key="1">
    <source>
        <dbReference type="EMBL" id="QEE30851.1"/>
    </source>
</evidence>
<dbReference type="OrthoDB" id="9812949at2"/>
<organism evidence="1 2">
    <name type="scientific">Terriglobus albidus</name>
    <dbReference type="NCBI Taxonomy" id="1592106"/>
    <lineage>
        <taxon>Bacteria</taxon>
        <taxon>Pseudomonadati</taxon>
        <taxon>Acidobacteriota</taxon>
        <taxon>Terriglobia</taxon>
        <taxon>Terriglobales</taxon>
        <taxon>Acidobacteriaceae</taxon>
        <taxon>Terriglobus</taxon>
    </lineage>
</organism>
<dbReference type="Proteomes" id="UP000321820">
    <property type="component" value="Chromosome"/>
</dbReference>
<dbReference type="KEGG" id="talb:FTW19_24335"/>
<proteinExistence type="predicted"/>
<accession>A0A5B9EKH0</accession>
<dbReference type="EMBL" id="CP042806">
    <property type="protein sequence ID" value="QEE30851.1"/>
    <property type="molecule type" value="Genomic_DNA"/>
</dbReference>
<protein>
    <submittedName>
        <fullName evidence="1">Uncharacterized protein</fullName>
    </submittedName>
</protein>